<accession>A0A175RRW8</accession>
<evidence type="ECO:0000313" key="4">
    <source>
        <dbReference type="EMBL" id="KTR06217.1"/>
    </source>
</evidence>
<feature type="binding site" evidence="3">
    <location>
        <position position="128"/>
    </location>
    <ligand>
        <name>a divalent metal cation</name>
        <dbReference type="ChEBI" id="CHEBI:60240"/>
    </ligand>
</feature>
<comment type="similarity">
    <text evidence="1">Belongs to the DinB family.</text>
</comment>
<protein>
    <submittedName>
        <fullName evidence="4">Diguanylate cyclase</fullName>
    </submittedName>
</protein>
<dbReference type="PATRIC" id="fig|401562.4.peg.1389"/>
<dbReference type="AlphaFoldDB" id="A0A175RRW8"/>
<feature type="binding site" evidence="3">
    <location>
        <position position="43"/>
    </location>
    <ligand>
        <name>a divalent metal cation</name>
        <dbReference type="ChEBI" id="CHEBI:60240"/>
    </ligand>
</feature>
<dbReference type="GO" id="GO:0046872">
    <property type="term" value="F:metal ion binding"/>
    <property type="evidence" value="ECO:0007669"/>
    <property type="project" value="UniProtKB-KW"/>
</dbReference>
<proteinExistence type="inferred from homology"/>
<evidence type="ECO:0000256" key="2">
    <source>
        <dbReference type="ARBA" id="ARBA00022723"/>
    </source>
</evidence>
<comment type="caution">
    <text evidence="4">The sequence shown here is derived from an EMBL/GenBank/DDBJ whole genome shotgun (WGS) entry which is preliminary data.</text>
</comment>
<dbReference type="Proteomes" id="UP000078529">
    <property type="component" value="Unassembled WGS sequence"/>
</dbReference>
<dbReference type="Gene3D" id="1.20.120.450">
    <property type="entry name" value="dinb family like domain"/>
    <property type="match status" value="1"/>
</dbReference>
<dbReference type="EMBL" id="LDQA01000020">
    <property type="protein sequence ID" value="KTR06217.1"/>
    <property type="molecule type" value="Genomic_DNA"/>
</dbReference>
<name>A0A175RRW8_9HYPH</name>
<dbReference type="SUPFAM" id="SSF109854">
    <property type="entry name" value="DinB/YfiT-like putative metalloenzymes"/>
    <property type="match status" value="1"/>
</dbReference>
<organism evidence="4 5">
    <name type="scientific">Aureimonas ureilytica</name>
    <dbReference type="NCBI Taxonomy" id="401562"/>
    <lineage>
        <taxon>Bacteria</taxon>
        <taxon>Pseudomonadati</taxon>
        <taxon>Pseudomonadota</taxon>
        <taxon>Alphaproteobacteria</taxon>
        <taxon>Hyphomicrobiales</taxon>
        <taxon>Aurantimonadaceae</taxon>
        <taxon>Aureimonas</taxon>
    </lineage>
</organism>
<keyword evidence="2 3" id="KW-0479">Metal-binding</keyword>
<dbReference type="InterPro" id="IPR034660">
    <property type="entry name" value="DinB/YfiT-like"/>
</dbReference>
<dbReference type="InterPro" id="IPR007837">
    <property type="entry name" value="DinB"/>
</dbReference>
<dbReference type="PANTHER" id="PTHR37302">
    <property type="entry name" value="SLR1116 PROTEIN"/>
    <property type="match status" value="1"/>
</dbReference>
<evidence type="ECO:0000256" key="1">
    <source>
        <dbReference type="ARBA" id="ARBA00008635"/>
    </source>
</evidence>
<feature type="binding site" evidence="3">
    <location>
        <position position="132"/>
    </location>
    <ligand>
        <name>a divalent metal cation</name>
        <dbReference type="ChEBI" id="CHEBI:60240"/>
    </ligand>
</feature>
<dbReference type="Pfam" id="PF05163">
    <property type="entry name" value="DinB"/>
    <property type="match status" value="1"/>
</dbReference>
<reference evidence="4 5" key="1">
    <citation type="journal article" date="2016" name="Front. Microbiol.">
        <title>Genomic Resource of Rice Seed Associated Bacteria.</title>
        <authorList>
            <person name="Midha S."/>
            <person name="Bansal K."/>
            <person name="Sharma S."/>
            <person name="Kumar N."/>
            <person name="Patil P.P."/>
            <person name="Chaudhry V."/>
            <person name="Patil P.B."/>
        </authorList>
    </citation>
    <scope>NUCLEOTIDE SEQUENCE [LARGE SCALE GENOMIC DNA]</scope>
    <source>
        <strain evidence="4 5">NS365</strain>
    </source>
</reference>
<keyword evidence="5" id="KW-1185">Reference proteome</keyword>
<sequence length="162" mass="18327">MTFAAYNSWANARLFEAAAALGPERFAEDRGVFFRSMRGTLNHLLATDRIWMRRFTGEGDAPDRLDAVLFEKFEPLHEARVSEDARIERYIASLDEARLAGEFRYTPITRPVEVSGRLGPALFHLFNHQTHHRGQAHAVLTGFGLEAPGLDLIAFLRETGRD</sequence>
<dbReference type="PANTHER" id="PTHR37302:SF1">
    <property type="entry name" value="PROTEIN DINB"/>
    <property type="match status" value="1"/>
</dbReference>
<evidence type="ECO:0000313" key="5">
    <source>
        <dbReference type="Proteomes" id="UP000078529"/>
    </source>
</evidence>
<gene>
    <name evidence="4" type="ORF">NS365_08170</name>
</gene>
<evidence type="ECO:0000256" key="3">
    <source>
        <dbReference type="PIRSR" id="PIRSR607837-1"/>
    </source>
</evidence>